<feature type="transmembrane region" description="Helical" evidence="8">
    <location>
        <begin position="139"/>
        <end position="159"/>
    </location>
</feature>
<keyword evidence="5" id="KW-0256">Endoplasmic reticulum</keyword>
<proteinExistence type="inferred from homology"/>
<evidence type="ECO:0000256" key="3">
    <source>
        <dbReference type="ARBA" id="ARBA00017467"/>
    </source>
</evidence>
<evidence type="ECO:0000313" key="9">
    <source>
        <dbReference type="EMBL" id="KAK6622677.1"/>
    </source>
</evidence>
<reference evidence="9 10" key="1">
    <citation type="submission" date="2023-10" db="EMBL/GenBank/DDBJ databases">
        <title>Genomes of two closely related lineages of the louse Polyplax serrata with different host specificities.</title>
        <authorList>
            <person name="Martinu J."/>
            <person name="Tarabai H."/>
            <person name="Stefka J."/>
            <person name="Hypsa V."/>
        </authorList>
    </citation>
    <scope>NUCLEOTIDE SEQUENCE [LARGE SCALE GENOMIC DNA]</scope>
    <source>
        <strain evidence="9">HR10_N</strain>
    </source>
</reference>
<keyword evidence="6 8" id="KW-1133">Transmembrane helix</keyword>
<evidence type="ECO:0000256" key="8">
    <source>
        <dbReference type="SAM" id="Phobius"/>
    </source>
</evidence>
<dbReference type="GO" id="GO:0006488">
    <property type="term" value="P:dolichol-linked oligosaccharide biosynthetic process"/>
    <property type="evidence" value="ECO:0007669"/>
    <property type="project" value="InterPro"/>
</dbReference>
<evidence type="ECO:0000256" key="1">
    <source>
        <dbReference type="ARBA" id="ARBA00004389"/>
    </source>
</evidence>
<dbReference type="Gene3D" id="3.40.50.2000">
    <property type="entry name" value="Glycogen Phosphorylase B"/>
    <property type="match status" value="1"/>
</dbReference>
<comment type="subcellular location">
    <subcellularLocation>
        <location evidence="1">Endoplasmic reticulum membrane</location>
        <topology evidence="1">Single-pass membrane protein</topology>
    </subcellularLocation>
</comment>
<keyword evidence="4 8" id="KW-0812">Transmembrane</keyword>
<evidence type="ECO:0000256" key="4">
    <source>
        <dbReference type="ARBA" id="ARBA00022692"/>
    </source>
</evidence>
<dbReference type="Proteomes" id="UP001372834">
    <property type="component" value="Unassembled WGS sequence"/>
</dbReference>
<evidence type="ECO:0000256" key="5">
    <source>
        <dbReference type="ARBA" id="ARBA00022824"/>
    </source>
</evidence>
<evidence type="ECO:0000256" key="7">
    <source>
        <dbReference type="ARBA" id="ARBA00023136"/>
    </source>
</evidence>
<organism evidence="9 10">
    <name type="scientific">Polyplax serrata</name>
    <name type="common">Common mouse louse</name>
    <dbReference type="NCBI Taxonomy" id="468196"/>
    <lineage>
        <taxon>Eukaryota</taxon>
        <taxon>Metazoa</taxon>
        <taxon>Ecdysozoa</taxon>
        <taxon>Arthropoda</taxon>
        <taxon>Hexapoda</taxon>
        <taxon>Insecta</taxon>
        <taxon>Pterygota</taxon>
        <taxon>Neoptera</taxon>
        <taxon>Paraneoptera</taxon>
        <taxon>Psocodea</taxon>
        <taxon>Troctomorpha</taxon>
        <taxon>Phthiraptera</taxon>
        <taxon>Anoplura</taxon>
        <taxon>Polyplacidae</taxon>
        <taxon>Polyplax</taxon>
    </lineage>
</organism>
<sequence length="209" mass="23822">MLLTSLLIIFLYISFRTLHLIWFKGKRKQCRGSAKTLIVIGSGGHTLEMLKQVKTLNPKLYSPRLYVMADVDTSSEYKINEVERELEKVYKSKSVTVKIPRSRFVNQSYFTSVFTTLYSTLISIPVVFNFNPDLILCNGPGTCIPVCVIGILCNILFFYNTKIVFIESICRVKTLSLSGKILLHLADVVIVQWPDLHKMYPNTVYLGTL</sequence>
<evidence type="ECO:0000256" key="2">
    <source>
        <dbReference type="ARBA" id="ARBA00009731"/>
    </source>
</evidence>
<feature type="transmembrane region" description="Helical" evidence="8">
    <location>
        <begin position="6"/>
        <end position="23"/>
    </location>
</feature>
<dbReference type="InterPro" id="IPR013969">
    <property type="entry name" value="Oligosacch_biosynth_Alg14"/>
</dbReference>
<evidence type="ECO:0000256" key="6">
    <source>
        <dbReference type="ARBA" id="ARBA00022989"/>
    </source>
</evidence>
<comment type="caution">
    <text evidence="9">The sequence shown here is derived from an EMBL/GenBank/DDBJ whole genome shotgun (WGS) entry which is preliminary data.</text>
</comment>
<dbReference type="EMBL" id="JAWJWE010000038">
    <property type="protein sequence ID" value="KAK6622677.1"/>
    <property type="molecule type" value="Genomic_DNA"/>
</dbReference>
<dbReference type="AlphaFoldDB" id="A0AAN8NUE1"/>
<protein>
    <recommendedName>
        <fullName evidence="3">UDP-N-acetylglucosamine transferase subunit ALG14</fullName>
    </recommendedName>
</protein>
<evidence type="ECO:0000313" key="10">
    <source>
        <dbReference type="Proteomes" id="UP001372834"/>
    </source>
</evidence>
<dbReference type="PANTHER" id="PTHR12154:SF4">
    <property type="entry name" value="UDP-N-ACETYLGLUCOSAMINE TRANSFERASE SUBUNIT ALG14 HOMOLOG"/>
    <property type="match status" value="1"/>
</dbReference>
<dbReference type="Pfam" id="PF08660">
    <property type="entry name" value="Alg14"/>
    <property type="match status" value="1"/>
</dbReference>
<dbReference type="GO" id="GO:0004577">
    <property type="term" value="F:N-acetylglucosaminyldiphosphodolichol N-acetylglucosaminyltransferase activity"/>
    <property type="evidence" value="ECO:0007669"/>
    <property type="project" value="TreeGrafter"/>
</dbReference>
<gene>
    <name evidence="9" type="ORF">RUM43_008519</name>
</gene>
<dbReference type="GO" id="GO:0043541">
    <property type="term" value="C:UDP-N-acetylglucosamine transferase complex"/>
    <property type="evidence" value="ECO:0007669"/>
    <property type="project" value="TreeGrafter"/>
</dbReference>
<accession>A0AAN8NUE1</accession>
<dbReference type="PANTHER" id="PTHR12154">
    <property type="entry name" value="GLYCOSYL TRANSFERASE-RELATED"/>
    <property type="match status" value="1"/>
</dbReference>
<name>A0AAN8NUE1_POLSC</name>
<feature type="transmembrane region" description="Helical" evidence="8">
    <location>
        <begin position="108"/>
        <end position="127"/>
    </location>
</feature>
<comment type="similarity">
    <text evidence="2">Belongs to the ALG14 family.</text>
</comment>
<keyword evidence="7 8" id="KW-0472">Membrane</keyword>